<dbReference type="SUPFAM" id="SSF103473">
    <property type="entry name" value="MFS general substrate transporter"/>
    <property type="match status" value="1"/>
</dbReference>
<keyword evidence="3" id="KW-1003">Cell membrane</keyword>
<comment type="caution">
    <text evidence="9">The sequence shown here is derived from an EMBL/GenBank/DDBJ whole genome shotgun (WGS) entry which is preliminary data.</text>
</comment>
<organism evidence="9 10">
    <name type="scientific">Peribacillus simplex</name>
    <dbReference type="NCBI Taxonomy" id="1478"/>
    <lineage>
        <taxon>Bacteria</taxon>
        <taxon>Bacillati</taxon>
        <taxon>Bacillota</taxon>
        <taxon>Bacilli</taxon>
        <taxon>Bacillales</taxon>
        <taxon>Bacillaceae</taxon>
        <taxon>Peribacillus</taxon>
    </lineage>
</organism>
<feature type="transmembrane region" description="Helical" evidence="7">
    <location>
        <begin position="352"/>
        <end position="372"/>
    </location>
</feature>
<feature type="transmembrane region" description="Helical" evidence="7">
    <location>
        <begin position="220"/>
        <end position="242"/>
    </location>
</feature>
<dbReference type="PRINTS" id="PR01035">
    <property type="entry name" value="TCRTETA"/>
</dbReference>
<dbReference type="InterPro" id="IPR001958">
    <property type="entry name" value="Tet-R_TetA/multi-R_MdtG-like"/>
</dbReference>
<proteinExistence type="predicted"/>
<feature type="transmembrane region" description="Helical" evidence="7">
    <location>
        <begin position="175"/>
        <end position="196"/>
    </location>
</feature>
<feature type="transmembrane region" description="Helical" evidence="7">
    <location>
        <begin position="55"/>
        <end position="76"/>
    </location>
</feature>
<feature type="transmembrane region" description="Helical" evidence="7">
    <location>
        <begin position="257"/>
        <end position="276"/>
    </location>
</feature>
<evidence type="ECO:0000256" key="7">
    <source>
        <dbReference type="SAM" id="Phobius"/>
    </source>
</evidence>
<sequence length="410" mass="45246">MLKNSSLVRGSVAMTLLHNARNRFLFLVLSFIFWFSNFIYIPILSPYLETIGGDYTFIGMVLGSYGLMQFLFRLPFGIFSDLIKVRKPFIIFGMVVSTLSCVTFAWADSLGLILLARSLAGIAAATWVAFTILFSSYFSERDLHRAMGSISLAVVLAQLLGMVISGYIVDQWGWQAPFWIGGIIGFIGIVLSLFIYESNEDFPQEPIQLKELVSVMLEPALLKVSFLSILAHGIIFTTMFGFTPTFALKLGLQTDEISMVIFSFMIPHAIATMLSGKIFVPLFGQWRLLKLGFGLTAIFTICTPLIDTKGMLFMIQGLNGFSLGTLFPLFLGMAVESMPLEKRATAMGAYQAIYAIGMFAGPFIAGVLISHLGISAGFYFAGSLGATAVLFMIVWSRLKRKATKHNLKLN</sequence>
<feature type="transmembrane region" description="Helical" evidence="7">
    <location>
        <begin position="312"/>
        <end position="331"/>
    </location>
</feature>
<dbReference type="InterPro" id="IPR020846">
    <property type="entry name" value="MFS_dom"/>
</dbReference>
<keyword evidence="6 7" id="KW-0472">Membrane</keyword>
<dbReference type="EMBL" id="CAKKMG010000035">
    <property type="protein sequence ID" value="CAH0233905.1"/>
    <property type="molecule type" value="Genomic_DNA"/>
</dbReference>
<dbReference type="AlphaFoldDB" id="A0A9W4PFV2"/>
<keyword evidence="2" id="KW-0813">Transport</keyword>
<dbReference type="Pfam" id="PF07690">
    <property type="entry name" value="MFS_1"/>
    <property type="match status" value="1"/>
</dbReference>
<dbReference type="PANTHER" id="PTHR43124">
    <property type="entry name" value="PURINE EFFLUX PUMP PBUE"/>
    <property type="match status" value="1"/>
</dbReference>
<feature type="transmembrane region" description="Helical" evidence="7">
    <location>
        <begin position="119"/>
        <end position="138"/>
    </location>
</feature>
<evidence type="ECO:0000256" key="5">
    <source>
        <dbReference type="ARBA" id="ARBA00022989"/>
    </source>
</evidence>
<comment type="subcellular location">
    <subcellularLocation>
        <location evidence="1">Cell membrane</location>
        <topology evidence="1">Multi-pass membrane protein</topology>
    </subcellularLocation>
</comment>
<dbReference type="Gene3D" id="1.20.1250.20">
    <property type="entry name" value="MFS general substrate transporter like domains"/>
    <property type="match status" value="2"/>
</dbReference>
<dbReference type="InterPro" id="IPR050189">
    <property type="entry name" value="MFS_Efflux_Transporters"/>
</dbReference>
<dbReference type="PROSITE" id="PS50850">
    <property type="entry name" value="MFS"/>
    <property type="match status" value="1"/>
</dbReference>
<evidence type="ECO:0000256" key="4">
    <source>
        <dbReference type="ARBA" id="ARBA00022692"/>
    </source>
</evidence>
<protein>
    <submittedName>
        <fullName evidence="9">Inner membrane transport protein YajR</fullName>
    </submittedName>
</protein>
<gene>
    <name evidence="9" type="primary">yajR</name>
    <name evidence="9" type="ORF">SRABI133_02709</name>
</gene>
<reference evidence="9" key="1">
    <citation type="submission" date="2021-11" db="EMBL/GenBank/DDBJ databases">
        <authorList>
            <person name="Bulgarelli D."/>
        </authorList>
    </citation>
    <scope>NUCLEOTIDE SEQUENCE</scope>
    <source>
        <strain evidence="9">Bi133</strain>
    </source>
</reference>
<feature type="transmembrane region" description="Helical" evidence="7">
    <location>
        <begin position="24"/>
        <end position="43"/>
    </location>
</feature>
<evidence type="ECO:0000256" key="2">
    <source>
        <dbReference type="ARBA" id="ARBA00022448"/>
    </source>
</evidence>
<evidence type="ECO:0000256" key="1">
    <source>
        <dbReference type="ARBA" id="ARBA00004651"/>
    </source>
</evidence>
<evidence type="ECO:0000256" key="6">
    <source>
        <dbReference type="ARBA" id="ARBA00023136"/>
    </source>
</evidence>
<dbReference type="GO" id="GO:0005886">
    <property type="term" value="C:plasma membrane"/>
    <property type="evidence" value="ECO:0007669"/>
    <property type="project" value="UniProtKB-SubCell"/>
</dbReference>
<evidence type="ECO:0000313" key="10">
    <source>
        <dbReference type="Proteomes" id="UP000789326"/>
    </source>
</evidence>
<feature type="transmembrane region" description="Helical" evidence="7">
    <location>
        <begin position="88"/>
        <end position="107"/>
    </location>
</feature>
<dbReference type="InterPro" id="IPR011701">
    <property type="entry name" value="MFS"/>
</dbReference>
<feature type="transmembrane region" description="Helical" evidence="7">
    <location>
        <begin position="288"/>
        <end position="306"/>
    </location>
</feature>
<keyword evidence="5 7" id="KW-1133">Transmembrane helix</keyword>
<keyword evidence="4 7" id="KW-0812">Transmembrane</keyword>
<dbReference type="PANTHER" id="PTHR43124:SF3">
    <property type="entry name" value="CHLORAMPHENICOL EFFLUX PUMP RV0191"/>
    <property type="match status" value="1"/>
</dbReference>
<name>A0A9W4PFV2_9BACI</name>
<evidence type="ECO:0000313" key="9">
    <source>
        <dbReference type="EMBL" id="CAH0233905.1"/>
    </source>
</evidence>
<evidence type="ECO:0000256" key="3">
    <source>
        <dbReference type="ARBA" id="ARBA00022475"/>
    </source>
</evidence>
<accession>A0A9W4PFV2</accession>
<dbReference type="GO" id="GO:0022857">
    <property type="term" value="F:transmembrane transporter activity"/>
    <property type="evidence" value="ECO:0007669"/>
    <property type="project" value="InterPro"/>
</dbReference>
<dbReference type="InterPro" id="IPR036259">
    <property type="entry name" value="MFS_trans_sf"/>
</dbReference>
<dbReference type="Proteomes" id="UP000789326">
    <property type="component" value="Unassembled WGS sequence"/>
</dbReference>
<feature type="domain" description="Major facilitator superfamily (MFS) profile" evidence="8">
    <location>
        <begin position="22"/>
        <end position="400"/>
    </location>
</feature>
<evidence type="ECO:0000259" key="8">
    <source>
        <dbReference type="PROSITE" id="PS50850"/>
    </source>
</evidence>
<feature type="transmembrane region" description="Helical" evidence="7">
    <location>
        <begin position="378"/>
        <end position="398"/>
    </location>
</feature>
<feature type="transmembrane region" description="Helical" evidence="7">
    <location>
        <begin position="150"/>
        <end position="169"/>
    </location>
</feature>